<organism evidence="1 2">
    <name type="scientific">Ziziphus jujuba var. spinosa</name>
    <dbReference type="NCBI Taxonomy" id="714518"/>
    <lineage>
        <taxon>Eukaryota</taxon>
        <taxon>Viridiplantae</taxon>
        <taxon>Streptophyta</taxon>
        <taxon>Embryophyta</taxon>
        <taxon>Tracheophyta</taxon>
        <taxon>Spermatophyta</taxon>
        <taxon>Magnoliopsida</taxon>
        <taxon>eudicotyledons</taxon>
        <taxon>Gunneridae</taxon>
        <taxon>Pentapetalae</taxon>
        <taxon>rosids</taxon>
        <taxon>fabids</taxon>
        <taxon>Rosales</taxon>
        <taxon>Rhamnaceae</taxon>
        <taxon>Paliureae</taxon>
        <taxon>Ziziphus</taxon>
    </lineage>
</organism>
<name>A0A978W2L4_ZIZJJ</name>
<sequence length="185" mass="20765">MATSPNFSISTPALVTQNIPHLFAIIETLPWKLDRSNYLVWKSYALLVICSYGVEDHISNPNVVPSQFLEFEEALVAQNTPHPFAIIVTLSLKLDRTSYLVWKSPALLVICGYGAKDHISNLNVAPSQFLEFEKGGIKSIELNPAHDALKKQDHFILGWLRQLILLELCGYAINVESAYDLWNAL</sequence>
<dbReference type="PANTHER" id="PTHR47481">
    <property type="match status" value="1"/>
</dbReference>
<evidence type="ECO:0000313" key="1">
    <source>
        <dbReference type="EMBL" id="KAH7546198.1"/>
    </source>
</evidence>
<comment type="caution">
    <text evidence="1">The sequence shown here is derived from an EMBL/GenBank/DDBJ whole genome shotgun (WGS) entry which is preliminary data.</text>
</comment>
<protein>
    <submittedName>
        <fullName evidence="1">Uncharacterized protein</fullName>
    </submittedName>
</protein>
<dbReference type="AlphaFoldDB" id="A0A978W2L4"/>
<accession>A0A978W2L4</accession>
<evidence type="ECO:0000313" key="2">
    <source>
        <dbReference type="Proteomes" id="UP000813462"/>
    </source>
</evidence>
<dbReference type="PANTHER" id="PTHR47481:SF31">
    <property type="entry name" value="OS01G0873500 PROTEIN"/>
    <property type="match status" value="1"/>
</dbReference>
<reference evidence="1" key="1">
    <citation type="journal article" date="2021" name="Front. Plant Sci.">
        <title>Chromosome-Scale Genome Assembly for Chinese Sour Jujube and Insights Into Its Genome Evolution and Domestication Signature.</title>
        <authorList>
            <person name="Shen L.-Y."/>
            <person name="Luo H."/>
            <person name="Wang X.-L."/>
            <person name="Wang X.-M."/>
            <person name="Qiu X.-J."/>
            <person name="Liu H."/>
            <person name="Zhou S.-S."/>
            <person name="Jia K.-H."/>
            <person name="Nie S."/>
            <person name="Bao Y.-T."/>
            <person name="Zhang R.-G."/>
            <person name="Yun Q.-Z."/>
            <person name="Chai Y.-H."/>
            <person name="Lu J.-Y."/>
            <person name="Li Y."/>
            <person name="Zhao S.-W."/>
            <person name="Mao J.-F."/>
            <person name="Jia S.-G."/>
            <person name="Mao Y.-M."/>
        </authorList>
    </citation>
    <scope>NUCLEOTIDE SEQUENCE</scope>
    <source>
        <strain evidence="1">AT0</strain>
        <tissue evidence="1">Leaf</tissue>
    </source>
</reference>
<proteinExistence type="predicted"/>
<dbReference type="EMBL" id="JAEACU010000001">
    <property type="protein sequence ID" value="KAH7546198.1"/>
    <property type="molecule type" value="Genomic_DNA"/>
</dbReference>
<dbReference type="Proteomes" id="UP000813462">
    <property type="component" value="Unassembled WGS sequence"/>
</dbReference>
<gene>
    <name evidence="1" type="ORF">FEM48_Zijuj01G0175200</name>
</gene>